<dbReference type="Gene3D" id="3.40.50.12780">
    <property type="entry name" value="N-terminal domain of ligase-like"/>
    <property type="match status" value="1"/>
</dbReference>
<comment type="caution">
    <text evidence="2">The sequence shown here is derived from an EMBL/GenBank/DDBJ whole genome shotgun (WGS) entry which is preliminary data.</text>
</comment>
<reference evidence="2 3" key="1">
    <citation type="submission" date="2024-02" db="EMBL/GenBank/DDBJ databases">
        <authorList>
            <person name="Chen Y."/>
            <person name="Shah S."/>
            <person name="Dougan E. K."/>
            <person name="Thang M."/>
            <person name="Chan C."/>
        </authorList>
    </citation>
    <scope>NUCLEOTIDE SEQUENCE [LARGE SCALE GENOMIC DNA]</scope>
</reference>
<organism evidence="2 3">
    <name type="scientific">Durusdinium trenchii</name>
    <dbReference type="NCBI Taxonomy" id="1381693"/>
    <lineage>
        <taxon>Eukaryota</taxon>
        <taxon>Sar</taxon>
        <taxon>Alveolata</taxon>
        <taxon>Dinophyceae</taxon>
        <taxon>Suessiales</taxon>
        <taxon>Symbiodiniaceae</taxon>
        <taxon>Durusdinium</taxon>
    </lineage>
</organism>
<dbReference type="InterPro" id="IPR020845">
    <property type="entry name" value="AMP-binding_CS"/>
</dbReference>
<dbReference type="PANTHER" id="PTHR45527:SF1">
    <property type="entry name" value="FATTY ACID SYNTHASE"/>
    <property type="match status" value="1"/>
</dbReference>
<evidence type="ECO:0000313" key="2">
    <source>
        <dbReference type="EMBL" id="CAK9086474.1"/>
    </source>
</evidence>
<accession>A0ABP0QE18</accession>
<protein>
    <recommendedName>
        <fullName evidence="1">AMP-dependent synthetase/ligase domain-containing protein</fullName>
    </recommendedName>
</protein>
<dbReference type="Proteomes" id="UP001642484">
    <property type="component" value="Unassembled WGS sequence"/>
</dbReference>
<dbReference type="PANTHER" id="PTHR45527">
    <property type="entry name" value="NONRIBOSOMAL PEPTIDE SYNTHETASE"/>
    <property type="match status" value="1"/>
</dbReference>
<dbReference type="SUPFAM" id="SSF56801">
    <property type="entry name" value="Acetyl-CoA synthetase-like"/>
    <property type="match status" value="1"/>
</dbReference>
<proteinExistence type="predicted"/>
<gene>
    <name evidence="2" type="ORF">CCMP2556_LOCUS41886</name>
</gene>
<feature type="domain" description="AMP-dependent synthetase/ligase" evidence="1">
    <location>
        <begin position="46"/>
        <end position="397"/>
    </location>
</feature>
<evidence type="ECO:0000259" key="1">
    <source>
        <dbReference type="Pfam" id="PF00501"/>
    </source>
</evidence>
<dbReference type="InterPro" id="IPR000873">
    <property type="entry name" value="AMP-dep_synth/lig_dom"/>
</dbReference>
<dbReference type="PROSITE" id="PS00455">
    <property type="entry name" value="AMP_BINDING"/>
    <property type="match status" value="1"/>
</dbReference>
<evidence type="ECO:0000313" key="3">
    <source>
        <dbReference type="Proteomes" id="UP001642484"/>
    </source>
</evidence>
<dbReference type="Pfam" id="PF00501">
    <property type="entry name" value="AMP-binding"/>
    <property type="match status" value="1"/>
</dbReference>
<sequence>MHSAEESHARWLRLRAPCSSRSTTKRSTVVQKRSELWLTRGEVGWQKQVWTYKEVWETAISCAGNLKAASEGEGRVAVCVDEGPLLPLVELGVLLAGMCIVPIDPCEPAGRFCSVVMDSEPTVIVAKDSATRSLIQQHLAEVVDLKLPKACHVVVAQELLQLEPKWTWSEVPGAAISHIFFTSGSTGRPKGCVVSHGALRSYCLAKTATYGVHETSVILVASAHTFDPSLGDFMSTWAAGGVVALGARRDLFQHLGLLLQQSEATHLLCTPSLFATLGKGFSAMHLEMLAEALPSLRSVALGGEPMPRMILEAWAGHEALTLVNTYGVTECCVYNAFRLMHSEDLPSLVGLPLPGNQLLLLPQDQDAGSLQHDLSHCVEGLEGELIIGGAQVGEGYLNRKELTARRVGRAPELLWLLVMYSMALPLGRFKVPANGKISFSHLDAAL</sequence>
<keyword evidence="3" id="KW-1185">Reference proteome</keyword>
<name>A0ABP0QE18_9DINO</name>
<dbReference type="InterPro" id="IPR042099">
    <property type="entry name" value="ANL_N_sf"/>
</dbReference>
<dbReference type="EMBL" id="CAXAMN010024406">
    <property type="protein sequence ID" value="CAK9086474.1"/>
    <property type="molecule type" value="Genomic_DNA"/>
</dbReference>